<dbReference type="EMBL" id="JAXAVW010000020">
    <property type="protein sequence ID" value="MDX8033377.1"/>
    <property type="molecule type" value="Genomic_DNA"/>
</dbReference>
<name>A0ABU4T5E3_9PSEU</name>
<dbReference type="RefSeq" id="WP_319968406.1">
    <property type="nucleotide sequence ID" value="NZ_JAXAVW010000020.1"/>
</dbReference>
<dbReference type="SUPFAM" id="SSF46955">
    <property type="entry name" value="Putative DNA-binding domain"/>
    <property type="match status" value="1"/>
</dbReference>
<dbReference type="InterPro" id="IPR009061">
    <property type="entry name" value="DNA-bd_dom_put_sf"/>
</dbReference>
<accession>A0ABU4T5E3</accession>
<sequence>MWTLDELLDRVSAALTAEYSGAPNGRVRDVPDRRAVRWYATTGLVDRPSAMRGRTALYGKRHLLQLVAVKRLQSEGRTLAEIQTELAGAADTALAAIARVPERLLESADPPPQEAVRPRFWAEPAAAPAAPPPAPPQAAPLNGVALGGGAVLLVPGTPAAADIADIAAAAQPLLDLLASRGLLTNERESP</sequence>
<proteinExistence type="predicted"/>
<evidence type="ECO:0000313" key="2">
    <source>
        <dbReference type="EMBL" id="MDX8033377.1"/>
    </source>
</evidence>
<keyword evidence="3" id="KW-1185">Reference proteome</keyword>
<evidence type="ECO:0000259" key="1">
    <source>
        <dbReference type="Pfam" id="PF13411"/>
    </source>
</evidence>
<gene>
    <name evidence="2" type="ORF">SK803_24430</name>
</gene>
<evidence type="ECO:0000313" key="3">
    <source>
        <dbReference type="Proteomes" id="UP001285521"/>
    </source>
</evidence>
<organism evidence="2 3">
    <name type="scientific">Lentzea miocenica</name>
    <dbReference type="NCBI Taxonomy" id="3095431"/>
    <lineage>
        <taxon>Bacteria</taxon>
        <taxon>Bacillati</taxon>
        <taxon>Actinomycetota</taxon>
        <taxon>Actinomycetes</taxon>
        <taxon>Pseudonocardiales</taxon>
        <taxon>Pseudonocardiaceae</taxon>
        <taxon>Lentzea</taxon>
    </lineage>
</organism>
<feature type="domain" description="HTH merR-type" evidence="1">
    <location>
        <begin position="33"/>
        <end position="87"/>
    </location>
</feature>
<comment type="caution">
    <text evidence="2">The sequence shown here is derived from an EMBL/GenBank/DDBJ whole genome shotgun (WGS) entry which is preliminary data.</text>
</comment>
<protein>
    <submittedName>
        <fullName evidence="2">MerR family transcriptional regulator</fullName>
    </submittedName>
</protein>
<dbReference type="InterPro" id="IPR000551">
    <property type="entry name" value="MerR-type_HTH_dom"/>
</dbReference>
<reference evidence="2 3" key="2">
    <citation type="submission" date="2023-11" db="EMBL/GenBank/DDBJ databases">
        <authorList>
            <person name="Lara A.C."/>
            <person name="Chronakova A."/>
        </authorList>
    </citation>
    <scope>NUCLEOTIDE SEQUENCE [LARGE SCALE GENOMIC DNA]</scope>
    <source>
        <strain evidence="2 3">BCCO 10_0856</strain>
    </source>
</reference>
<dbReference type="Pfam" id="PF13411">
    <property type="entry name" value="MerR_1"/>
    <property type="match status" value="1"/>
</dbReference>
<reference evidence="2 3" key="1">
    <citation type="submission" date="2023-11" db="EMBL/GenBank/DDBJ databases">
        <title>Lentzea sokolovensis, sp. nov., Lentzea kristufkii, sp. nov., and Lentzea miocenensis, sp. nov., rare actinobacteria from Sokolov Coal Basin, Miocene lacustrine sediment, Czech Republic.</title>
        <authorList>
            <person name="Lara A."/>
            <person name="Kotroba L."/>
            <person name="Nouioui I."/>
            <person name="Neumann-Schaal M."/>
            <person name="Mast Y."/>
            <person name="Chronakova A."/>
        </authorList>
    </citation>
    <scope>NUCLEOTIDE SEQUENCE [LARGE SCALE GENOMIC DNA]</scope>
    <source>
        <strain evidence="2 3">BCCO 10_0856</strain>
    </source>
</reference>
<dbReference type="Gene3D" id="1.10.1660.10">
    <property type="match status" value="1"/>
</dbReference>
<dbReference type="Proteomes" id="UP001285521">
    <property type="component" value="Unassembled WGS sequence"/>
</dbReference>